<protein>
    <submittedName>
        <fullName evidence="2">Ribbon-helix-helix protein domain-containing protein</fullName>
    </submittedName>
</protein>
<comment type="caution">
    <text evidence="2">The sequence shown here is derived from an EMBL/GenBank/DDBJ whole genome shotgun (WGS) entry which is preliminary data.</text>
</comment>
<proteinExistence type="predicted"/>
<dbReference type="EMBL" id="RBPH01000275">
    <property type="protein sequence ID" value="RMN75825.1"/>
    <property type="molecule type" value="Genomic_DNA"/>
</dbReference>
<evidence type="ECO:0000313" key="4">
    <source>
        <dbReference type="Proteomes" id="UP000270524"/>
    </source>
</evidence>
<gene>
    <name evidence="2" type="ORF">ALQ51_02906</name>
    <name evidence="1" type="ORF">ALQ53_02008</name>
</gene>
<evidence type="ECO:0000313" key="1">
    <source>
        <dbReference type="EMBL" id="RMN75825.1"/>
    </source>
</evidence>
<name>A0A3M3PV14_PSECA</name>
<evidence type="ECO:0000313" key="3">
    <source>
        <dbReference type="Proteomes" id="UP000269335"/>
    </source>
</evidence>
<accession>A0A3M3PV14</accession>
<dbReference type="Proteomes" id="UP000269335">
    <property type="component" value="Unassembled WGS sequence"/>
</dbReference>
<organism evidence="2 4">
    <name type="scientific">Pseudomonas cannabina</name>
    <dbReference type="NCBI Taxonomy" id="86840"/>
    <lineage>
        <taxon>Bacteria</taxon>
        <taxon>Pseudomonadati</taxon>
        <taxon>Pseudomonadota</taxon>
        <taxon>Gammaproteobacteria</taxon>
        <taxon>Pseudomonadales</taxon>
        <taxon>Pseudomonadaceae</taxon>
        <taxon>Pseudomonas</taxon>
    </lineage>
</organism>
<dbReference type="AlphaFoldDB" id="A0A3M3PV14"/>
<evidence type="ECO:0000313" key="2">
    <source>
        <dbReference type="EMBL" id="RMO00668.1"/>
    </source>
</evidence>
<dbReference type="EMBL" id="RBPJ01000086">
    <property type="protein sequence ID" value="RMO00668.1"/>
    <property type="molecule type" value="Genomic_DNA"/>
</dbReference>
<reference evidence="3 4" key="1">
    <citation type="submission" date="2018-08" db="EMBL/GenBank/DDBJ databases">
        <title>Recombination of ecologically and evolutionarily significant loci maintains genetic cohesion in the Pseudomonas syringae species complex.</title>
        <authorList>
            <person name="Dillon M."/>
            <person name="Thakur S."/>
            <person name="Almeida R.N.D."/>
            <person name="Weir B.S."/>
            <person name="Guttman D.S."/>
        </authorList>
    </citation>
    <scope>NUCLEOTIDE SEQUENCE [LARGE SCALE GENOMIC DNA]</scope>
    <source>
        <strain evidence="1 3">ICMP 15201</strain>
        <strain evidence="2 4">ICMP 15203</strain>
    </source>
</reference>
<dbReference type="Proteomes" id="UP000270524">
    <property type="component" value="Unassembled WGS sequence"/>
</dbReference>
<sequence>MLIALGTESHDQAHIAMTGISLDLPEDLSNSLTDLAKKKGQSASSMAMDVLRDYIEHEKTLIAQIEHAVKQAHEGSFASDEQARRCAPGALARMRIEWLAKALKNLEDEANYIALENPKAADDVRMLFLRADIKPI</sequence>